<gene>
    <name evidence="2" type="ORF">DBV15_10493</name>
</gene>
<feature type="compositionally biased region" description="Basic residues" evidence="1">
    <location>
        <begin position="1"/>
        <end position="11"/>
    </location>
</feature>
<keyword evidence="3" id="KW-1185">Reference proteome</keyword>
<comment type="caution">
    <text evidence="2">The sequence shown here is derived from an EMBL/GenBank/DDBJ whole genome shotgun (WGS) entry which is preliminary data.</text>
</comment>
<reference evidence="2 3" key="1">
    <citation type="journal article" date="2019" name="Philos. Trans. R. Soc. Lond., B, Biol. Sci.">
        <title>Ant behaviour and brain gene expression of defending hosts depend on the ecological success of the intruding social parasite.</title>
        <authorList>
            <person name="Kaur R."/>
            <person name="Stoldt M."/>
            <person name="Jongepier E."/>
            <person name="Feldmeyer B."/>
            <person name="Menzel F."/>
            <person name="Bornberg-Bauer E."/>
            <person name="Foitzik S."/>
        </authorList>
    </citation>
    <scope>NUCLEOTIDE SEQUENCE [LARGE SCALE GENOMIC DNA]</scope>
    <source>
        <tissue evidence="2">Whole body</tissue>
    </source>
</reference>
<organism evidence="2 3">
    <name type="scientific">Temnothorax longispinosus</name>
    <dbReference type="NCBI Taxonomy" id="300112"/>
    <lineage>
        <taxon>Eukaryota</taxon>
        <taxon>Metazoa</taxon>
        <taxon>Ecdysozoa</taxon>
        <taxon>Arthropoda</taxon>
        <taxon>Hexapoda</taxon>
        <taxon>Insecta</taxon>
        <taxon>Pterygota</taxon>
        <taxon>Neoptera</taxon>
        <taxon>Endopterygota</taxon>
        <taxon>Hymenoptera</taxon>
        <taxon>Apocrita</taxon>
        <taxon>Aculeata</taxon>
        <taxon>Formicoidea</taxon>
        <taxon>Formicidae</taxon>
        <taxon>Myrmicinae</taxon>
        <taxon>Temnothorax</taxon>
    </lineage>
</organism>
<feature type="region of interest" description="Disordered" evidence="1">
    <location>
        <begin position="203"/>
        <end position="245"/>
    </location>
</feature>
<evidence type="ECO:0000313" key="2">
    <source>
        <dbReference type="EMBL" id="TGZ48764.1"/>
    </source>
</evidence>
<proteinExistence type="predicted"/>
<feature type="compositionally biased region" description="Basic and acidic residues" evidence="1">
    <location>
        <begin position="228"/>
        <end position="245"/>
    </location>
</feature>
<dbReference type="EMBL" id="QBLH01002316">
    <property type="protein sequence ID" value="TGZ48764.1"/>
    <property type="molecule type" value="Genomic_DNA"/>
</dbReference>
<feature type="region of interest" description="Disordered" evidence="1">
    <location>
        <begin position="1"/>
        <end position="30"/>
    </location>
</feature>
<dbReference type="Proteomes" id="UP000310200">
    <property type="component" value="Unassembled WGS sequence"/>
</dbReference>
<evidence type="ECO:0000313" key="3">
    <source>
        <dbReference type="Proteomes" id="UP000310200"/>
    </source>
</evidence>
<dbReference type="AlphaFoldDB" id="A0A4V3SAE9"/>
<evidence type="ECO:0000256" key="1">
    <source>
        <dbReference type="SAM" id="MobiDB-lite"/>
    </source>
</evidence>
<feature type="non-terminal residue" evidence="2">
    <location>
        <position position="280"/>
    </location>
</feature>
<accession>A0A4V3SAE9</accession>
<protein>
    <submittedName>
        <fullName evidence="2">Uncharacterized protein</fullName>
    </submittedName>
</protein>
<name>A0A4V3SAE9_9HYME</name>
<sequence length="280" mass="31775">MGNVTRGRRAHGPSPGRGVNREPFLFRPDDGRISPRSPHGGWIVLAASLVLLDDVSAYFKRIGAREGYQGYHSYQIGRAPGVGRWPVPENEMVAEIPIVFVARALAPLRDYTEFRAGVQSKKRKRMCSIPKWRRAARSNMPSADQIVRRFLMWNKESLTVLEKFDIDTVFVGWLITHARRDEAVDTRLMHRLRQEEKKKREKSFICQSEVRSGAERGGGGEGGEPGEEETKKKRPSEISEMTDTRFHPVEVTTMFVSRRYAGTQATFPSRFPVKLMAATS</sequence>